<keyword evidence="3" id="KW-1185">Reference proteome</keyword>
<dbReference type="Gene3D" id="1.10.630.10">
    <property type="entry name" value="Cytochrome P450"/>
    <property type="match status" value="1"/>
</dbReference>
<dbReference type="InterPro" id="IPR002401">
    <property type="entry name" value="Cyt_P450_E_grp-I"/>
</dbReference>
<comment type="caution">
    <text evidence="2">The sequence shown here is derived from an EMBL/GenBank/DDBJ whole genome shotgun (WGS) entry which is preliminary data.</text>
</comment>
<protein>
    <recommendedName>
        <fullName evidence="4">Cytochrome P450</fullName>
    </recommendedName>
</protein>
<feature type="transmembrane region" description="Helical" evidence="1">
    <location>
        <begin position="6"/>
        <end position="24"/>
    </location>
</feature>
<evidence type="ECO:0000313" key="2">
    <source>
        <dbReference type="EMBL" id="KAK4804768.1"/>
    </source>
</evidence>
<name>A0AAN7RQJ4_TRANT</name>
<accession>A0AAN7RQJ4</accession>
<keyword evidence="1" id="KW-0472">Membrane</keyword>
<proteinExistence type="predicted"/>
<dbReference type="GO" id="GO:0016705">
    <property type="term" value="F:oxidoreductase activity, acting on paired donors, with incorporation or reduction of molecular oxygen"/>
    <property type="evidence" value="ECO:0007669"/>
    <property type="project" value="InterPro"/>
</dbReference>
<dbReference type="PRINTS" id="PR00463">
    <property type="entry name" value="EP450I"/>
</dbReference>
<reference evidence="2 3" key="1">
    <citation type="journal article" date="2023" name="Hortic Res">
        <title>Pangenome of water caltrop reveals structural variations and asymmetric subgenome divergence after allopolyploidization.</title>
        <authorList>
            <person name="Zhang X."/>
            <person name="Chen Y."/>
            <person name="Wang L."/>
            <person name="Yuan Y."/>
            <person name="Fang M."/>
            <person name="Shi L."/>
            <person name="Lu R."/>
            <person name="Comes H.P."/>
            <person name="Ma Y."/>
            <person name="Chen Y."/>
            <person name="Huang G."/>
            <person name="Zhou Y."/>
            <person name="Zheng Z."/>
            <person name="Qiu Y."/>
        </authorList>
    </citation>
    <scope>NUCLEOTIDE SEQUENCE [LARGE SCALE GENOMIC DNA]</scope>
    <source>
        <strain evidence="2">F231</strain>
    </source>
</reference>
<dbReference type="SUPFAM" id="SSF48264">
    <property type="entry name" value="Cytochrome P450"/>
    <property type="match status" value="1"/>
</dbReference>
<gene>
    <name evidence="2" type="ORF">SAY86_004585</name>
</gene>
<evidence type="ECO:0000256" key="1">
    <source>
        <dbReference type="SAM" id="Phobius"/>
    </source>
</evidence>
<dbReference type="InterPro" id="IPR001128">
    <property type="entry name" value="Cyt_P450"/>
</dbReference>
<dbReference type="Pfam" id="PF00067">
    <property type="entry name" value="p450"/>
    <property type="match status" value="1"/>
</dbReference>
<evidence type="ECO:0000313" key="3">
    <source>
        <dbReference type="Proteomes" id="UP001346149"/>
    </source>
</evidence>
<dbReference type="PANTHER" id="PTHR47951">
    <property type="entry name" value="OS08G0547900 PROTEIN"/>
    <property type="match status" value="1"/>
</dbReference>
<dbReference type="InterPro" id="IPR036396">
    <property type="entry name" value="Cyt_P450_sf"/>
</dbReference>
<keyword evidence="1" id="KW-1133">Transmembrane helix</keyword>
<sequence length="110" mass="12393">MDRTIFALMAAIVVASAALFCHFFKYPRRLSGRPDHRLPPGPRGLPLVGYLPFLGPNLHEMFMNLASTYGPMYRISIGMRPYVIISSPSVAREVVRDNDIVFANRNPNMI</sequence>
<organism evidence="2 3">
    <name type="scientific">Trapa natans</name>
    <name type="common">Water chestnut</name>
    <dbReference type="NCBI Taxonomy" id="22666"/>
    <lineage>
        <taxon>Eukaryota</taxon>
        <taxon>Viridiplantae</taxon>
        <taxon>Streptophyta</taxon>
        <taxon>Embryophyta</taxon>
        <taxon>Tracheophyta</taxon>
        <taxon>Spermatophyta</taxon>
        <taxon>Magnoliopsida</taxon>
        <taxon>eudicotyledons</taxon>
        <taxon>Gunneridae</taxon>
        <taxon>Pentapetalae</taxon>
        <taxon>rosids</taxon>
        <taxon>malvids</taxon>
        <taxon>Myrtales</taxon>
        <taxon>Lythraceae</taxon>
        <taxon>Trapa</taxon>
    </lineage>
</organism>
<dbReference type="GO" id="GO:0004497">
    <property type="term" value="F:monooxygenase activity"/>
    <property type="evidence" value="ECO:0007669"/>
    <property type="project" value="InterPro"/>
</dbReference>
<dbReference type="AlphaFoldDB" id="A0AAN7RQJ4"/>
<dbReference type="EMBL" id="JAXQNO010000001">
    <property type="protein sequence ID" value="KAK4804768.1"/>
    <property type="molecule type" value="Genomic_DNA"/>
</dbReference>
<dbReference type="PANTHER" id="PTHR47951:SF7">
    <property type="entry name" value="FLAVONOID 3',5'-HYDROXYLASE-LIKE ISOFORM X1"/>
    <property type="match status" value="1"/>
</dbReference>
<dbReference type="GO" id="GO:0020037">
    <property type="term" value="F:heme binding"/>
    <property type="evidence" value="ECO:0007669"/>
    <property type="project" value="InterPro"/>
</dbReference>
<evidence type="ECO:0008006" key="4">
    <source>
        <dbReference type="Google" id="ProtNLM"/>
    </source>
</evidence>
<keyword evidence="1" id="KW-0812">Transmembrane</keyword>
<dbReference type="GO" id="GO:0005506">
    <property type="term" value="F:iron ion binding"/>
    <property type="evidence" value="ECO:0007669"/>
    <property type="project" value="InterPro"/>
</dbReference>
<dbReference type="Proteomes" id="UP001346149">
    <property type="component" value="Unassembled WGS sequence"/>
</dbReference>